<feature type="transmembrane region" description="Helical" evidence="6">
    <location>
        <begin position="259"/>
        <end position="283"/>
    </location>
</feature>
<feature type="transmembrane region" description="Helical" evidence="6">
    <location>
        <begin position="228"/>
        <end position="247"/>
    </location>
</feature>
<protein>
    <submittedName>
        <fullName evidence="7">Uncharacterized protein</fullName>
    </submittedName>
</protein>
<proteinExistence type="predicted"/>
<feature type="transmembrane region" description="Helical" evidence="6">
    <location>
        <begin position="91"/>
        <end position="111"/>
    </location>
</feature>
<comment type="subcellular location">
    <subcellularLocation>
        <location evidence="1">Cell membrane</location>
        <topology evidence="1">Multi-pass membrane protein</topology>
    </subcellularLocation>
</comment>
<keyword evidence="5 6" id="KW-0472">Membrane</keyword>
<evidence type="ECO:0000313" key="7">
    <source>
        <dbReference type="EMBL" id="MDT2401896.1"/>
    </source>
</evidence>
<feature type="transmembrane region" description="Helical" evidence="6">
    <location>
        <begin position="295"/>
        <end position="317"/>
    </location>
</feature>
<gene>
    <name evidence="7" type="ORF">P7D43_05895</name>
</gene>
<dbReference type="GO" id="GO:0005886">
    <property type="term" value="C:plasma membrane"/>
    <property type="evidence" value="ECO:0007669"/>
    <property type="project" value="UniProtKB-SubCell"/>
</dbReference>
<feature type="transmembrane region" description="Helical" evidence="6">
    <location>
        <begin position="49"/>
        <end position="71"/>
    </location>
</feature>
<evidence type="ECO:0000256" key="3">
    <source>
        <dbReference type="ARBA" id="ARBA00022692"/>
    </source>
</evidence>
<feature type="transmembrane region" description="Helical" evidence="6">
    <location>
        <begin position="424"/>
        <end position="441"/>
    </location>
</feature>
<feature type="transmembrane region" description="Helical" evidence="6">
    <location>
        <begin position="12"/>
        <end position="37"/>
    </location>
</feature>
<evidence type="ECO:0000256" key="4">
    <source>
        <dbReference type="ARBA" id="ARBA00022989"/>
    </source>
</evidence>
<evidence type="ECO:0000256" key="1">
    <source>
        <dbReference type="ARBA" id="ARBA00004651"/>
    </source>
</evidence>
<dbReference type="EMBL" id="JARPWH010000014">
    <property type="protein sequence ID" value="MDT2401896.1"/>
    <property type="molecule type" value="Genomic_DNA"/>
</dbReference>
<sequence>MKIRVNNKTKETFMNIYYSINANLITMLISILINLVLPKFLGLEEYSYWQLYLFYSTYTGLLHFGWLDGIYLKIGGKNFEELDKRSLGTQYFCLLLFELFISAIFIFTVLFGNITDSVDKKIVLLFTVISITVLISRTFVLYIFQATNQIKEYASYSKRDRYIFVLLMLLYVFTNGSDFKVIIFFDLFSKLIVVCFAIYKLRGIFFSKKNRFTSEKDEIIDNIKVGSNLMLANVASMLLLGVIRFLIENNWNIETFGKVSFTLSISNMGLLFVSAVGVVMFPALRRINQKNLKNLYFNLRELFVPVTYILLLMYWPIKIVINAWLPAYSDSLFYMGILFPMIVYEGRMSLLVKTYINTLRLEKKMLISNIASLILTIVLSVFSVYIFKDIELTVLTIPIVLSFRCILTEYFISKYFKTRLSFKVVIELLLSIIFILLNLFISSKGALLCYLILVITMIGFSSKKIIKSVHFFRKIMS</sequence>
<dbReference type="InterPro" id="IPR050833">
    <property type="entry name" value="Poly_Biosynth_Transport"/>
</dbReference>
<dbReference type="PANTHER" id="PTHR30250">
    <property type="entry name" value="PST FAMILY PREDICTED COLANIC ACID TRANSPORTER"/>
    <property type="match status" value="1"/>
</dbReference>
<evidence type="ECO:0000313" key="8">
    <source>
        <dbReference type="Proteomes" id="UP001260773"/>
    </source>
</evidence>
<keyword evidence="3 6" id="KW-0812">Transmembrane</keyword>
<comment type="caution">
    <text evidence="7">The sequence shown here is derived from an EMBL/GenBank/DDBJ whole genome shotgun (WGS) entry which is preliminary data.</text>
</comment>
<dbReference type="Proteomes" id="UP001260773">
    <property type="component" value="Unassembled WGS sequence"/>
</dbReference>
<evidence type="ECO:0000256" key="5">
    <source>
        <dbReference type="ARBA" id="ARBA00023136"/>
    </source>
</evidence>
<feature type="transmembrane region" description="Helical" evidence="6">
    <location>
        <begin position="365"/>
        <end position="386"/>
    </location>
</feature>
<feature type="transmembrane region" description="Helical" evidence="6">
    <location>
        <begin position="123"/>
        <end position="144"/>
    </location>
</feature>
<feature type="transmembrane region" description="Helical" evidence="6">
    <location>
        <begin position="392"/>
        <end position="412"/>
    </location>
</feature>
<feature type="transmembrane region" description="Helical" evidence="6">
    <location>
        <begin position="447"/>
        <end position="466"/>
    </location>
</feature>
<organism evidence="7 8">
    <name type="scientific">Enterococcus avium</name>
    <name type="common">Streptococcus avium</name>
    <dbReference type="NCBI Taxonomy" id="33945"/>
    <lineage>
        <taxon>Bacteria</taxon>
        <taxon>Bacillati</taxon>
        <taxon>Bacillota</taxon>
        <taxon>Bacilli</taxon>
        <taxon>Lactobacillales</taxon>
        <taxon>Enterococcaceae</taxon>
        <taxon>Enterococcus</taxon>
    </lineage>
</organism>
<evidence type="ECO:0000256" key="2">
    <source>
        <dbReference type="ARBA" id="ARBA00022475"/>
    </source>
</evidence>
<keyword evidence="4 6" id="KW-1133">Transmembrane helix</keyword>
<reference evidence="7" key="1">
    <citation type="submission" date="2023-03" db="EMBL/GenBank/DDBJ databases">
        <authorList>
            <person name="Shen W."/>
            <person name="Cai J."/>
        </authorList>
    </citation>
    <scope>NUCLEOTIDE SEQUENCE</scope>
    <source>
        <strain evidence="7">P33-2</strain>
    </source>
</reference>
<feature type="transmembrane region" description="Helical" evidence="6">
    <location>
        <begin position="323"/>
        <end position="344"/>
    </location>
</feature>
<feature type="transmembrane region" description="Helical" evidence="6">
    <location>
        <begin position="164"/>
        <end position="185"/>
    </location>
</feature>
<accession>A0AAW8RQN0</accession>
<feature type="transmembrane region" description="Helical" evidence="6">
    <location>
        <begin position="191"/>
        <end position="207"/>
    </location>
</feature>
<dbReference type="PANTHER" id="PTHR30250:SF11">
    <property type="entry name" value="O-ANTIGEN TRANSPORTER-RELATED"/>
    <property type="match status" value="1"/>
</dbReference>
<dbReference type="RefSeq" id="WP_311864959.1">
    <property type="nucleotide sequence ID" value="NZ_JARPWH010000014.1"/>
</dbReference>
<evidence type="ECO:0000256" key="6">
    <source>
        <dbReference type="SAM" id="Phobius"/>
    </source>
</evidence>
<dbReference type="AlphaFoldDB" id="A0AAW8RQN0"/>
<keyword evidence="2" id="KW-1003">Cell membrane</keyword>
<name>A0AAW8RQN0_ENTAV</name>